<evidence type="ECO:0000256" key="9">
    <source>
        <dbReference type="SAM" id="SignalP"/>
    </source>
</evidence>
<dbReference type="InterPro" id="IPR011765">
    <property type="entry name" value="Pept_M16_N"/>
</dbReference>
<evidence type="ECO:0000256" key="1">
    <source>
        <dbReference type="ARBA" id="ARBA00001947"/>
    </source>
</evidence>
<gene>
    <name evidence="12" type="ORF">ACFS7Y_15370</name>
</gene>
<evidence type="ECO:0000256" key="3">
    <source>
        <dbReference type="ARBA" id="ARBA00022670"/>
    </source>
</evidence>
<evidence type="ECO:0000256" key="4">
    <source>
        <dbReference type="ARBA" id="ARBA00022723"/>
    </source>
</evidence>
<keyword evidence="6" id="KW-0862">Zinc</keyword>
<dbReference type="Gene3D" id="3.30.830.10">
    <property type="entry name" value="Metalloenzyme, LuxS/M16 peptidase-like"/>
    <property type="match status" value="2"/>
</dbReference>
<organism evidence="12 13">
    <name type="scientific">Sphingobacterium bambusae</name>
    <dbReference type="NCBI Taxonomy" id="662858"/>
    <lineage>
        <taxon>Bacteria</taxon>
        <taxon>Pseudomonadati</taxon>
        <taxon>Bacteroidota</taxon>
        <taxon>Sphingobacteriia</taxon>
        <taxon>Sphingobacteriales</taxon>
        <taxon>Sphingobacteriaceae</taxon>
        <taxon>Sphingobacterium</taxon>
    </lineage>
</organism>
<evidence type="ECO:0000313" key="13">
    <source>
        <dbReference type="Proteomes" id="UP001597525"/>
    </source>
</evidence>
<reference evidence="13" key="1">
    <citation type="journal article" date="2019" name="Int. J. Syst. Evol. Microbiol.">
        <title>The Global Catalogue of Microorganisms (GCM) 10K type strain sequencing project: providing services to taxonomists for standard genome sequencing and annotation.</title>
        <authorList>
            <consortium name="The Broad Institute Genomics Platform"/>
            <consortium name="The Broad Institute Genome Sequencing Center for Infectious Disease"/>
            <person name="Wu L."/>
            <person name="Ma J."/>
        </authorList>
    </citation>
    <scope>NUCLEOTIDE SEQUENCE [LARGE SCALE GENOMIC DNA]</scope>
    <source>
        <strain evidence="13">KCTC 22814</strain>
    </source>
</reference>
<keyword evidence="4" id="KW-0479">Metal-binding</keyword>
<evidence type="ECO:0000313" key="12">
    <source>
        <dbReference type="EMBL" id="MFD2968777.1"/>
    </source>
</evidence>
<evidence type="ECO:0000256" key="6">
    <source>
        <dbReference type="ARBA" id="ARBA00022833"/>
    </source>
</evidence>
<name>A0ABW6BIY1_9SPHI</name>
<dbReference type="PANTHER" id="PTHR43690:SF34">
    <property type="entry name" value="ZINC PROTEASE PQQL-LIKE"/>
    <property type="match status" value="1"/>
</dbReference>
<evidence type="ECO:0000256" key="2">
    <source>
        <dbReference type="ARBA" id="ARBA00007261"/>
    </source>
</evidence>
<keyword evidence="13" id="KW-1185">Reference proteome</keyword>
<protein>
    <submittedName>
        <fullName evidence="12">Pitrilysin family protein</fullName>
    </submittedName>
</protein>
<dbReference type="Pfam" id="PF05193">
    <property type="entry name" value="Peptidase_M16_C"/>
    <property type="match status" value="1"/>
</dbReference>
<keyword evidence="5" id="KW-0378">Hydrolase</keyword>
<dbReference type="RefSeq" id="WP_320184955.1">
    <property type="nucleotide sequence ID" value="NZ_CP138332.1"/>
</dbReference>
<keyword evidence="3" id="KW-0645">Protease</keyword>
<dbReference type="PANTHER" id="PTHR43690">
    <property type="entry name" value="NARDILYSIN"/>
    <property type="match status" value="1"/>
</dbReference>
<proteinExistence type="inferred from homology"/>
<dbReference type="EMBL" id="JBHUPB010000010">
    <property type="protein sequence ID" value="MFD2968777.1"/>
    <property type="molecule type" value="Genomic_DNA"/>
</dbReference>
<feature type="signal peptide" evidence="9">
    <location>
        <begin position="1"/>
        <end position="34"/>
    </location>
</feature>
<evidence type="ECO:0000256" key="7">
    <source>
        <dbReference type="ARBA" id="ARBA00023049"/>
    </source>
</evidence>
<dbReference type="InterPro" id="IPR001431">
    <property type="entry name" value="Pept_M16_Zn_BS"/>
</dbReference>
<comment type="similarity">
    <text evidence="2 8">Belongs to the peptidase M16 family.</text>
</comment>
<dbReference type="InterPro" id="IPR007863">
    <property type="entry name" value="Peptidase_M16_C"/>
</dbReference>
<dbReference type="Pfam" id="PF00675">
    <property type="entry name" value="Peptidase_M16"/>
    <property type="match status" value="1"/>
</dbReference>
<comment type="cofactor">
    <cofactor evidence="1">
        <name>Zn(2+)</name>
        <dbReference type="ChEBI" id="CHEBI:29105"/>
    </cofactor>
</comment>
<feature type="domain" description="Peptidase M16 N-terminal" evidence="10">
    <location>
        <begin position="58"/>
        <end position="176"/>
    </location>
</feature>
<dbReference type="InterPro" id="IPR050626">
    <property type="entry name" value="Peptidase_M16"/>
</dbReference>
<comment type="caution">
    <text evidence="12">The sequence shown here is derived from an EMBL/GenBank/DDBJ whole genome shotgun (WGS) entry which is preliminary data.</text>
</comment>
<feature type="domain" description="Peptidase M16 C-terminal" evidence="11">
    <location>
        <begin position="215"/>
        <end position="395"/>
    </location>
</feature>
<evidence type="ECO:0000259" key="10">
    <source>
        <dbReference type="Pfam" id="PF00675"/>
    </source>
</evidence>
<evidence type="ECO:0000259" key="11">
    <source>
        <dbReference type="Pfam" id="PF05193"/>
    </source>
</evidence>
<keyword evidence="9" id="KW-0732">Signal</keyword>
<sequence>MNKQKNDYVLLKCRFSNFLIAFVLFVAFCFRAEAQQSGLDTEVRYGKLPNGFTYYVRHNEEPKQRAQLYLVNKVGSVLETDKQQGLAHFLEHMAFNGTTHFPKNELINYLQKSGVRFGSDLNAYTSFDETVYQLPIPTDDAELFNNGLKIMRDWAQGLLLQQSEIDKERGVILEEKRLRQGAEQRVSNKTLPLLLNGSIYADRLPIGTDEVLNNFKREDIVSFYEDWYRPDLQALIIVGDIDAIRVEEQVKALFADLKMPKHTKARKDIRILLTGKNQFITVTDPEIPQVGFEMYIKHEGIVSKSFEMFKASMLRNVSGQLLASRITEYGKKPSIPMLSIQAGYGSFLSNLSTISLSFSPKEGQLQEAVEVGWAEIVRIIRFGFTQGELDRVKTNFRSSMDRLIAEKNKRSSEEFVSEYQRHFTTGELSPGLDTEYKWVMSVLDEMTLQEVNTEIKKLLKETDRDIVITGPDKDKLTLPTETTVLKWLANGNKLAAEAYTEDGLASSLMSNVPNGGKVVHQYEIRELGVTELILSNGVKVVLKPTDFQNDAIQFRSFSTGGTSLYTDADFESARNASGILSASGVGQHDPISLPKLLTGRQVQVIPYINDYFEGINGATSVKDLETALQLVYLYFYRT</sequence>
<dbReference type="Proteomes" id="UP001597525">
    <property type="component" value="Unassembled WGS sequence"/>
</dbReference>
<dbReference type="SUPFAM" id="SSF63411">
    <property type="entry name" value="LuxS/MPP-like metallohydrolase"/>
    <property type="match status" value="2"/>
</dbReference>
<evidence type="ECO:0000256" key="5">
    <source>
        <dbReference type="ARBA" id="ARBA00022801"/>
    </source>
</evidence>
<dbReference type="InterPro" id="IPR011249">
    <property type="entry name" value="Metalloenz_LuxS/M16"/>
</dbReference>
<feature type="chain" id="PRO_5047345243" evidence="9">
    <location>
        <begin position="35"/>
        <end position="638"/>
    </location>
</feature>
<evidence type="ECO:0000256" key="8">
    <source>
        <dbReference type="RuleBase" id="RU004447"/>
    </source>
</evidence>
<accession>A0ABW6BIY1</accession>
<keyword evidence="7" id="KW-0482">Metalloprotease</keyword>
<dbReference type="PROSITE" id="PS00143">
    <property type="entry name" value="INSULINASE"/>
    <property type="match status" value="1"/>
</dbReference>